<dbReference type="PIRSF" id="PIRSF026671">
    <property type="entry name" value="AA_dipeptidase"/>
    <property type="match status" value="1"/>
</dbReference>
<dbReference type="Pfam" id="PF01427">
    <property type="entry name" value="Peptidase_M15"/>
    <property type="match status" value="1"/>
</dbReference>
<dbReference type="Proteomes" id="UP000185984">
    <property type="component" value="Unassembled WGS sequence"/>
</dbReference>
<keyword evidence="12" id="KW-1185">Reference proteome</keyword>
<dbReference type="STRING" id="247279.NIES1031_20945"/>
<keyword evidence="7 9" id="KW-0482">Metalloprotease</keyword>
<dbReference type="GO" id="GO:0160237">
    <property type="term" value="F:D-Ala-D-Ala dipeptidase activity"/>
    <property type="evidence" value="ECO:0007669"/>
    <property type="project" value="UniProtKB-EC"/>
</dbReference>
<evidence type="ECO:0000256" key="7">
    <source>
        <dbReference type="ARBA" id="ARBA00023049"/>
    </source>
</evidence>
<feature type="binding site" evidence="9">
    <location>
        <position position="207"/>
    </location>
    <ligand>
        <name>Zn(2+)</name>
        <dbReference type="ChEBI" id="CHEBI:29105"/>
        <note>catalytic</note>
    </ligand>
</feature>
<dbReference type="AlphaFoldDB" id="A0A1U7HEH6"/>
<dbReference type="SUPFAM" id="SSF55166">
    <property type="entry name" value="Hedgehog/DD-peptidase"/>
    <property type="match status" value="1"/>
</dbReference>
<name>A0A1U7HEH6_9CHRO</name>
<keyword evidence="6 9" id="KW-0224">Dipeptidase</keyword>
<dbReference type="GO" id="GO:0006508">
    <property type="term" value="P:proteolysis"/>
    <property type="evidence" value="ECO:0007669"/>
    <property type="project" value="UniProtKB-KW"/>
</dbReference>
<evidence type="ECO:0000256" key="2">
    <source>
        <dbReference type="ARBA" id="ARBA00022670"/>
    </source>
</evidence>
<comment type="function">
    <text evidence="9 10">Catalyzes hydrolysis of the D-alanyl-D-alanine dipeptide.</text>
</comment>
<feature type="binding site" evidence="9">
    <location>
        <position position="135"/>
    </location>
    <ligand>
        <name>Zn(2+)</name>
        <dbReference type="ChEBI" id="CHEBI:29105"/>
        <note>catalytic</note>
    </ligand>
</feature>
<comment type="catalytic activity">
    <reaction evidence="1 9 10">
        <text>D-alanyl-D-alanine + H2O = 2 D-alanine</text>
        <dbReference type="Rhea" id="RHEA:20661"/>
        <dbReference type="ChEBI" id="CHEBI:15377"/>
        <dbReference type="ChEBI" id="CHEBI:57416"/>
        <dbReference type="ChEBI" id="CHEBI:57822"/>
        <dbReference type="EC" id="3.4.13.22"/>
    </reaction>
</comment>
<keyword evidence="2 9" id="KW-0645">Protease</keyword>
<protein>
    <recommendedName>
        <fullName evidence="9 10">D-alanyl-D-alanine dipeptidase</fullName>
        <shortName evidence="9 10">D-Ala-D-Ala dipeptidase</shortName>
        <ecNumber evidence="9 10">3.4.13.22</ecNumber>
    </recommendedName>
</protein>
<dbReference type="HAMAP" id="MF_01924">
    <property type="entry name" value="A_A_dipeptidase"/>
    <property type="match status" value="1"/>
</dbReference>
<evidence type="ECO:0000256" key="5">
    <source>
        <dbReference type="ARBA" id="ARBA00022833"/>
    </source>
</evidence>
<dbReference type="InterPro" id="IPR009045">
    <property type="entry name" value="Zn_M74/Hedgehog-like"/>
</dbReference>
<feature type="site" description="Transition state stabilizer" evidence="9">
    <location>
        <position position="79"/>
    </location>
</feature>
<reference evidence="11 12" key="1">
    <citation type="submission" date="2016-11" db="EMBL/GenBank/DDBJ databases">
        <title>Draft Genome Sequences of Nine Cyanobacterial Strains from Diverse Habitats.</title>
        <authorList>
            <person name="Zhu T."/>
            <person name="Hou S."/>
            <person name="Lu X."/>
            <person name="Hess W.R."/>
        </authorList>
    </citation>
    <scope>NUCLEOTIDE SEQUENCE [LARGE SCALE GENOMIC DNA]</scope>
    <source>
        <strain evidence="11 12">5.2 s.c.1</strain>
    </source>
</reference>
<dbReference type="PANTHER" id="PTHR43126">
    <property type="entry name" value="D-ALANYL-D-ALANINE DIPEPTIDASE"/>
    <property type="match status" value="1"/>
</dbReference>
<comment type="similarity">
    <text evidence="9 10">Belongs to the peptidase M15D family.</text>
</comment>
<dbReference type="PANTHER" id="PTHR43126:SF2">
    <property type="entry name" value="D-ALANYL-D-ALANINE DIPEPTIDASE"/>
    <property type="match status" value="1"/>
</dbReference>
<organism evidence="11 12">
    <name type="scientific">Chroogloeocystis siderophila 5.2 s.c.1</name>
    <dbReference type="NCBI Taxonomy" id="247279"/>
    <lineage>
        <taxon>Bacteria</taxon>
        <taxon>Bacillati</taxon>
        <taxon>Cyanobacteriota</taxon>
        <taxon>Cyanophyceae</taxon>
        <taxon>Oscillatoriophycideae</taxon>
        <taxon>Chroococcales</taxon>
        <taxon>Chroococcaceae</taxon>
        <taxon>Chroogloeocystis</taxon>
    </lineage>
</organism>
<sequence length="236" mass="26954">MEKPHQQVPILECHEPLVPIPLEKLAVVSPHPYQQLGATYGDRSPYYLRQGVVSALLAAQTQLQKHYPTWQLLIFDAYRPVAVQQFMVDYTFKQVVHTAGLQVDSLSATQRQEIWQQVYQLWAVPSLDERYPPPHSTGAAVDLTLINDTGEIVNMGSAIDELSPRSHPDYYANNTDPAAQKYHLHRQILFESMHSAGFQRHPNEWWHFSLGDQLWAYLTNQASPNNPVVARYGRIS</sequence>
<dbReference type="RefSeq" id="WP_073551389.1">
    <property type="nucleotide sequence ID" value="NZ_CAWMVK010000016.1"/>
</dbReference>
<accession>A0A1U7HEH6</accession>
<comment type="caution">
    <text evidence="11">The sequence shown here is derived from an EMBL/GenBank/DDBJ whole genome shotgun (WGS) entry which is preliminary data.</text>
</comment>
<evidence type="ECO:0000256" key="4">
    <source>
        <dbReference type="ARBA" id="ARBA00022801"/>
    </source>
</evidence>
<dbReference type="EC" id="3.4.13.22" evidence="9 10"/>
<evidence type="ECO:0000256" key="10">
    <source>
        <dbReference type="PIRNR" id="PIRNR026671"/>
    </source>
</evidence>
<feature type="binding site" evidence="9">
    <location>
        <position position="142"/>
    </location>
    <ligand>
        <name>Zn(2+)</name>
        <dbReference type="ChEBI" id="CHEBI:29105"/>
        <note>catalytic</note>
    </ligand>
</feature>
<dbReference type="OrthoDB" id="9801430at2"/>
<keyword evidence="4 9" id="KW-0378">Hydrolase</keyword>
<keyword evidence="3 9" id="KW-0479">Metal-binding</keyword>
<evidence type="ECO:0000256" key="8">
    <source>
        <dbReference type="ARBA" id="ARBA00023316"/>
    </source>
</evidence>
<dbReference type="GO" id="GO:0008270">
    <property type="term" value="F:zinc ion binding"/>
    <property type="evidence" value="ECO:0007669"/>
    <property type="project" value="UniProtKB-UniRule"/>
</dbReference>
<dbReference type="InterPro" id="IPR000755">
    <property type="entry name" value="A_A_dipeptidase"/>
</dbReference>
<comment type="cofactor">
    <cofactor evidence="9">
        <name>Zn(2+)</name>
        <dbReference type="ChEBI" id="CHEBI:29105"/>
    </cofactor>
    <text evidence="9">Binds 1 zinc ion per subunit.</text>
</comment>
<gene>
    <name evidence="11" type="ORF">NIES1031_20945</name>
</gene>
<dbReference type="Gene3D" id="3.30.1380.10">
    <property type="match status" value="1"/>
</dbReference>
<keyword evidence="5 9" id="KW-0862">Zinc</keyword>
<dbReference type="GO" id="GO:0071555">
    <property type="term" value="P:cell wall organization"/>
    <property type="evidence" value="ECO:0007669"/>
    <property type="project" value="UniProtKB-KW"/>
</dbReference>
<dbReference type="GO" id="GO:0008237">
    <property type="term" value="F:metallopeptidase activity"/>
    <property type="evidence" value="ECO:0007669"/>
    <property type="project" value="UniProtKB-KW"/>
</dbReference>
<keyword evidence="8 10" id="KW-0961">Cell wall biogenesis/degradation</keyword>
<evidence type="ECO:0000313" key="11">
    <source>
        <dbReference type="EMBL" id="OKH21941.1"/>
    </source>
</evidence>
<evidence type="ECO:0000256" key="6">
    <source>
        <dbReference type="ARBA" id="ARBA00022997"/>
    </source>
</evidence>
<evidence type="ECO:0000256" key="9">
    <source>
        <dbReference type="HAMAP-Rule" id="MF_01924"/>
    </source>
</evidence>
<proteinExistence type="inferred from homology"/>
<evidence type="ECO:0000256" key="3">
    <source>
        <dbReference type="ARBA" id="ARBA00022723"/>
    </source>
</evidence>
<evidence type="ECO:0000313" key="12">
    <source>
        <dbReference type="Proteomes" id="UP000185984"/>
    </source>
</evidence>
<dbReference type="EMBL" id="MRCC01000023">
    <property type="protein sequence ID" value="OKH21941.1"/>
    <property type="molecule type" value="Genomic_DNA"/>
</dbReference>
<evidence type="ECO:0000256" key="1">
    <source>
        <dbReference type="ARBA" id="ARBA00001362"/>
    </source>
</evidence>
<feature type="active site" description="Proton donor/acceptor" evidence="9">
    <location>
        <position position="204"/>
    </location>
</feature>